<evidence type="ECO:0000256" key="6">
    <source>
        <dbReference type="NCBIfam" id="TIGR01068"/>
    </source>
</evidence>
<dbReference type="GO" id="GO:0006950">
    <property type="term" value="P:response to stress"/>
    <property type="evidence" value="ECO:0007669"/>
    <property type="project" value="UniProtKB-ARBA"/>
</dbReference>
<dbReference type="SUPFAM" id="SSF52833">
    <property type="entry name" value="Thioredoxin-like"/>
    <property type="match status" value="1"/>
</dbReference>
<dbReference type="NCBIfam" id="TIGR01068">
    <property type="entry name" value="thioredoxin"/>
    <property type="match status" value="1"/>
</dbReference>
<dbReference type="OrthoDB" id="9790390at2"/>
<evidence type="ECO:0000256" key="3">
    <source>
        <dbReference type="ARBA" id="ARBA00022982"/>
    </source>
</evidence>
<evidence type="ECO:0000256" key="2">
    <source>
        <dbReference type="ARBA" id="ARBA00022448"/>
    </source>
</evidence>
<keyword evidence="2" id="KW-0813">Transport</keyword>
<dbReference type="AlphaFoldDB" id="A0A0P6XFI6"/>
<dbReference type="Pfam" id="PF00085">
    <property type="entry name" value="Thioredoxin"/>
    <property type="match status" value="1"/>
</dbReference>
<gene>
    <name evidence="8" type="ORF">ADN00_03445</name>
</gene>
<comment type="similarity">
    <text evidence="1">Belongs to the thioredoxin family.</text>
</comment>
<dbReference type="InterPro" id="IPR013766">
    <property type="entry name" value="Thioredoxin_domain"/>
</dbReference>
<keyword evidence="9" id="KW-1185">Reference proteome</keyword>
<dbReference type="PRINTS" id="PR00421">
    <property type="entry name" value="THIOREDOXIN"/>
</dbReference>
<evidence type="ECO:0000313" key="8">
    <source>
        <dbReference type="EMBL" id="KPL78961.1"/>
    </source>
</evidence>
<comment type="caution">
    <text evidence="8">The sequence shown here is derived from an EMBL/GenBank/DDBJ whole genome shotgun (WGS) entry which is preliminary data.</text>
</comment>
<evidence type="ECO:0000256" key="4">
    <source>
        <dbReference type="ARBA" id="ARBA00023157"/>
    </source>
</evidence>
<accession>A0A0P6XFI6</accession>
<dbReference type="RefSeq" id="WP_075061568.1">
    <property type="nucleotide sequence ID" value="NZ_LGCL01000015.1"/>
</dbReference>
<dbReference type="GO" id="GO:0005737">
    <property type="term" value="C:cytoplasm"/>
    <property type="evidence" value="ECO:0007669"/>
    <property type="project" value="TreeGrafter"/>
</dbReference>
<name>A0A0P6XFI6_9CHLR</name>
<evidence type="ECO:0000256" key="5">
    <source>
        <dbReference type="ARBA" id="ARBA00023284"/>
    </source>
</evidence>
<dbReference type="Pfam" id="PF14561">
    <property type="entry name" value="TPR_20"/>
    <property type="match status" value="1"/>
</dbReference>
<dbReference type="InterPro" id="IPR005746">
    <property type="entry name" value="Thioredoxin"/>
</dbReference>
<organism evidence="8 9">
    <name type="scientific">Ornatilinea apprima</name>
    <dbReference type="NCBI Taxonomy" id="1134406"/>
    <lineage>
        <taxon>Bacteria</taxon>
        <taxon>Bacillati</taxon>
        <taxon>Chloroflexota</taxon>
        <taxon>Anaerolineae</taxon>
        <taxon>Anaerolineales</taxon>
        <taxon>Anaerolineaceae</taxon>
        <taxon>Ornatilinea</taxon>
    </lineage>
</organism>
<reference evidence="8 9" key="1">
    <citation type="submission" date="2015-07" db="EMBL/GenBank/DDBJ databases">
        <title>Genome sequence of Ornatilinea apprima DSM 23815.</title>
        <authorList>
            <person name="Hemp J."/>
            <person name="Ward L.M."/>
            <person name="Pace L.A."/>
            <person name="Fischer W.W."/>
        </authorList>
    </citation>
    <scope>NUCLEOTIDE SEQUENCE [LARGE SCALE GENOMIC DNA]</scope>
    <source>
        <strain evidence="8 9">P3M-1</strain>
    </source>
</reference>
<dbReference type="PANTHER" id="PTHR45663:SF11">
    <property type="entry name" value="GEO12009P1"/>
    <property type="match status" value="1"/>
</dbReference>
<protein>
    <recommendedName>
        <fullName evidence="6">Thioredoxin</fullName>
    </recommendedName>
</protein>
<dbReference type="STRING" id="1134406.ADN00_03445"/>
<dbReference type="InterPro" id="IPR036249">
    <property type="entry name" value="Thioredoxin-like_sf"/>
</dbReference>
<sequence length="278" mass="31254">MGNADFILDVNETNFEFEVISYSQNTPVVVDFWAEWCRPCKALGPILEKLAIEMNGAFRLARLDVDHNPNLAILYNVRSIPTVKAFSQGEIVSEFVGLLPENRIREFLEAITPPSTLNLTLEKANSLLAQHDWQAAAELFQEILEQDPDQPAALLGLAKCLLAIGRHQDALVILTSFPTSKEFKQSELLLPYARALADFHGNQLPDENELDAAFRNSIRLAQRGNILAALDGLLDILRQNRHYRGDKARLVFLSLLELLGDEDPQTRQYRAELASTLF</sequence>
<dbReference type="Gene3D" id="3.40.30.10">
    <property type="entry name" value="Glutaredoxin"/>
    <property type="match status" value="1"/>
</dbReference>
<dbReference type="CDD" id="cd02947">
    <property type="entry name" value="TRX_family"/>
    <property type="match status" value="1"/>
</dbReference>
<proteinExistence type="inferred from homology"/>
<dbReference type="GO" id="GO:0015035">
    <property type="term" value="F:protein-disulfide reductase activity"/>
    <property type="evidence" value="ECO:0007669"/>
    <property type="project" value="UniProtKB-UniRule"/>
</dbReference>
<evidence type="ECO:0000256" key="1">
    <source>
        <dbReference type="ARBA" id="ARBA00008987"/>
    </source>
</evidence>
<dbReference type="EMBL" id="LGCL01000015">
    <property type="protein sequence ID" value="KPL78961.1"/>
    <property type="molecule type" value="Genomic_DNA"/>
</dbReference>
<dbReference type="InterPro" id="IPR011990">
    <property type="entry name" value="TPR-like_helical_dom_sf"/>
</dbReference>
<evidence type="ECO:0000313" key="9">
    <source>
        <dbReference type="Proteomes" id="UP000050417"/>
    </source>
</evidence>
<dbReference type="PANTHER" id="PTHR45663">
    <property type="entry name" value="GEO12009P1"/>
    <property type="match status" value="1"/>
</dbReference>
<dbReference type="PROSITE" id="PS51352">
    <property type="entry name" value="THIOREDOXIN_2"/>
    <property type="match status" value="1"/>
</dbReference>
<dbReference type="Proteomes" id="UP000050417">
    <property type="component" value="Unassembled WGS sequence"/>
</dbReference>
<evidence type="ECO:0000259" key="7">
    <source>
        <dbReference type="PROSITE" id="PS51352"/>
    </source>
</evidence>
<keyword evidence="5" id="KW-0676">Redox-active center</keyword>
<dbReference type="Pfam" id="PF14559">
    <property type="entry name" value="TPR_19"/>
    <property type="match status" value="1"/>
</dbReference>
<keyword evidence="4" id="KW-1015">Disulfide bond</keyword>
<dbReference type="FunFam" id="3.40.30.10:FF:000001">
    <property type="entry name" value="Thioredoxin"/>
    <property type="match status" value="1"/>
</dbReference>
<dbReference type="SUPFAM" id="SSF48452">
    <property type="entry name" value="TPR-like"/>
    <property type="match status" value="1"/>
</dbReference>
<dbReference type="Gene3D" id="1.25.40.10">
    <property type="entry name" value="Tetratricopeptide repeat domain"/>
    <property type="match status" value="2"/>
</dbReference>
<keyword evidence="3" id="KW-0249">Electron transport</keyword>
<feature type="domain" description="Thioredoxin" evidence="7">
    <location>
        <begin position="1"/>
        <end position="113"/>
    </location>
</feature>